<dbReference type="Pfam" id="PF00089">
    <property type="entry name" value="Trypsin"/>
    <property type="match status" value="1"/>
</dbReference>
<dbReference type="SMART" id="SM00020">
    <property type="entry name" value="Tryp_SPc"/>
    <property type="match status" value="1"/>
</dbReference>
<feature type="domain" description="Peptidase S1" evidence="5">
    <location>
        <begin position="17"/>
        <end position="157"/>
    </location>
</feature>
<dbReference type="GO" id="GO:0004252">
    <property type="term" value="F:serine-type endopeptidase activity"/>
    <property type="evidence" value="ECO:0007669"/>
    <property type="project" value="InterPro"/>
</dbReference>
<dbReference type="AlphaFoldDB" id="A0A7L0WHS6"/>
<keyword evidence="4" id="KW-1015">Disulfide bond</keyword>
<proteinExistence type="predicted"/>
<dbReference type="Gene3D" id="2.40.10.10">
    <property type="entry name" value="Trypsin-like serine proteases"/>
    <property type="match status" value="1"/>
</dbReference>
<evidence type="ECO:0000313" key="6">
    <source>
        <dbReference type="EMBL" id="NXL90710.1"/>
    </source>
</evidence>
<feature type="non-terminal residue" evidence="6">
    <location>
        <position position="157"/>
    </location>
</feature>
<keyword evidence="3" id="KW-0720">Serine protease</keyword>
<gene>
    <name evidence="6" type="primary">Ctrb1</name>
    <name evidence="6" type="ORF">ALELAT_R07062</name>
</gene>
<comment type="caution">
    <text evidence="6">The sequence shown here is derived from an EMBL/GenBank/DDBJ whole genome shotgun (WGS) entry which is preliminary data.</text>
</comment>
<reference evidence="6 7" key="1">
    <citation type="submission" date="2019-09" db="EMBL/GenBank/DDBJ databases">
        <title>Bird 10,000 Genomes (B10K) Project - Family phase.</title>
        <authorList>
            <person name="Zhang G."/>
        </authorList>
    </citation>
    <scope>NUCLEOTIDE SEQUENCE [LARGE SCALE GENOMIC DNA]</scope>
    <source>
        <strain evidence="6">B10K-DU-001-39</strain>
        <tissue evidence="6">Muscle</tissue>
    </source>
</reference>
<dbReference type="PRINTS" id="PR00722">
    <property type="entry name" value="CHYMOTRYPSIN"/>
</dbReference>
<dbReference type="InterPro" id="IPR018114">
    <property type="entry name" value="TRYPSIN_HIS"/>
</dbReference>
<evidence type="ECO:0000313" key="7">
    <source>
        <dbReference type="Proteomes" id="UP000562322"/>
    </source>
</evidence>
<feature type="non-terminal residue" evidence="6">
    <location>
        <position position="1"/>
    </location>
</feature>
<evidence type="ECO:0000256" key="1">
    <source>
        <dbReference type="ARBA" id="ARBA00022670"/>
    </source>
</evidence>
<dbReference type="PANTHER" id="PTHR24252:SF7">
    <property type="entry name" value="HYALIN"/>
    <property type="match status" value="1"/>
</dbReference>
<dbReference type="PANTHER" id="PTHR24252">
    <property type="entry name" value="ACROSIN-RELATED"/>
    <property type="match status" value="1"/>
</dbReference>
<dbReference type="InterPro" id="IPR001254">
    <property type="entry name" value="Trypsin_dom"/>
</dbReference>
<dbReference type="PROSITE" id="PS50240">
    <property type="entry name" value="TRYPSIN_DOM"/>
    <property type="match status" value="1"/>
</dbReference>
<dbReference type="CDD" id="cd00190">
    <property type="entry name" value="Tryp_SPc"/>
    <property type="match status" value="1"/>
</dbReference>
<keyword evidence="7" id="KW-1185">Reference proteome</keyword>
<keyword evidence="1" id="KW-0645">Protease</keyword>
<dbReference type="OrthoDB" id="5918597at2759"/>
<accession>A0A7L0WHS6</accession>
<evidence type="ECO:0000256" key="3">
    <source>
        <dbReference type="ARBA" id="ARBA00022825"/>
    </source>
</evidence>
<keyword evidence="2" id="KW-0378">Hydrolase</keyword>
<protein>
    <submittedName>
        <fullName evidence="6">CTRB1 protein</fullName>
    </submittedName>
</protein>
<dbReference type="InterPro" id="IPR009003">
    <property type="entry name" value="Peptidase_S1_PA"/>
</dbReference>
<dbReference type="InterPro" id="IPR001314">
    <property type="entry name" value="Peptidase_S1A"/>
</dbReference>
<organism evidence="6 7">
    <name type="scientific">Alectura lathami</name>
    <name type="common">Australian brush turkey</name>
    <dbReference type="NCBI Taxonomy" id="81907"/>
    <lineage>
        <taxon>Eukaryota</taxon>
        <taxon>Metazoa</taxon>
        <taxon>Chordata</taxon>
        <taxon>Craniata</taxon>
        <taxon>Vertebrata</taxon>
        <taxon>Euteleostomi</taxon>
        <taxon>Archelosauria</taxon>
        <taxon>Archosauria</taxon>
        <taxon>Dinosauria</taxon>
        <taxon>Saurischia</taxon>
        <taxon>Theropoda</taxon>
        <taxon>Coelurosauria</taxon>
        <taxon>Aves</taxon>
        <taxon>Neognathae</taxon>
        <taxon>Galloanserae</taxon>
        <taxon>Galliformes</taxon>
        <taxon>Megapodiidae</taxon>
        <taxon>Alectura</taxon>
    </lineage>
</organism>
<dbReference type="EMBL" id="VXAV01007400">
    <property type="protein sequence ID" value="NXL90710.1"/>
    <property type="molecule type" value="Genomic_DNA"/>
</dbReference>
<dbReference type="FunFam" id="2.40.10.10:FF:000181">
    <property type="entry name" value="Chymotrypsinogen A"/>
    <property type="match status" value="1"/>
</dbReference>
<sequence>GCGVPAIAPVIRGYNRIVNGEAAVSGSWPWQVSLQVGAPLGDGDGDGDGAAREQWVVTAAHCGVRTSDTVVLGEYDQEADSSDVQRLAIAQVFRNPKYSSLTIRNDITLIKLATPAELNARVSPVCLPEATDDFPGGLTCVTTGWGVTDANGTALPA</sequence>
<evidence type="ECO:0000256" key="2">
    <source>
        <dbReference type="ARBA" id="ARBA00022801"/>
    </source>
</evidence>
<dbReference type="PROSITE" id="PS00134">
    <property type="entry name" value="TRYPSIN_HIS"/>
    <property type="match status" value="1"/>
</dbReference>
<evidence type="ECO:0000259" key="5">
    <source>
        <dbReference type="PROSITE" id="PS50240"/>
    </source>
</evidence>
<dbReference type="GO" id="GO:0006508">
    <property type="term" value="P:proteolysis"/>
    <property type="evidence" value="ECO:0007669"/>
    <property type="project" value="UniProtKB-KW"/>
</dbReference>
<dbReference type="SUPFAM" id="SSF50494">
    <property type="entry name" value="Trypsin-like serine proteases"/>
    <property type="match status" value="1"/>
</dbReference>
<dbReference type="Proteomes" id="UP000562322">
    <property type="component" value="Unassembled WGS sequence"/>
</dbReference>
<name>A0A7L0WHS6_ALELA</name>
<evidence type="ECO:0000256" key="4">
    <source>
        <dbReference type="ARBA" id="ARBA00023157"/>
    </source>
</evidence>
<dbReference type="InterPro" id="IPR043504">
    <property type="entry name" value="Peptidase_S1_PA_chymotrypsin"/>
</dbReference>